<dbReference type="GO" id="GO:0005829">
    <property type="term" value="C:cytosol"/>
    <property type="evidence" value="ECO:0007669"/>
    <property type="project" value="TreeGrafter"/>
</dbReference>
<dbReference type="InterPro" id="IPR011604">
    <property type="entry name" value="PDDEXK-like_dom_sf"/>
</dbReference>
<dbReference type="GO" id="GO:0004527">
    <property type="term" value="F:exonuclease activity"/>
    <property type="evidence" value="ECO:0007669"/>
    <property type="project" value="UniProtKB-KW"/>
</dbReference>
<keyword evidence="16" id="KW-0175">Coiled coil</keyword>
<evidence type="ECO:0000256" key="1">
    <source>
        <dbReference type="ARBA" id="ARBA00022722"/>
    </source>
</evidence>
<dbReference type="HOGENOM" id="CLU_001114_0_0_5"/>
<name>Q9A2L9_CAUVC</name>
<dbReference type="SUPFAM" id="SSF52980">
    <property type="entry name" value="Restriction endonuclease-like"/>
    <property type="match status" value="1"/>
</dbReference>
<evidence type="ECO:0000256" key="5">
    <source>
        <dbReference type="ARBA" id="ARBA00022806"/>
    </source>
</evidence>
<keyword evidence="8" id="KW-0238">DNA-binding</keyword>
<gene>
    <name evidence="20" type="ordered locus">CC_3538</name>
</gene>
<dbReference type="InterPro" id="IPR011335">
    <property type="entry name" value="Restrct_endonuc-II-like"/>
</dbReference>
<evidence type="ECO:0000256" key="12">
    <source>
        <dbReference type="ARBA" id="ARBA00034808"/>
    </source>
</evidence>
<keyword evidence="7 15" id="KW-0067">ATP-binding</keyword>
<evidence type="ECO:0000256" key="7">
    <source>
        <dbReference type="ARBA" id="ARBA00022840"/>
    </source>
</evidence>
<evidence type="ECO:0000256" key="6">
    <source>
        <dbReference type="ARBA" id="ARBA00022839"/>
    </source>
</evidence>
<feature type="domain" description="UvrD-like helicase C-terminal" evidence="19">
    <location>
        <begin position="579"/>
        <end position="851"/>
    </location>
</feature>
<dbReference type="Proteomes" id="UP000001816">
    <property type="component" value="Chromosome"/>
</dbReference>
<comment type="catalytic activity">
    <reaction evidence="11">
        <text>Couples ATP hydrolysis with the unwinding of duplex DNA by translocating in the 3'-5' direction.</text>
        <dbReference type="EC" id="5.6.2.4"/>
    </reaction>
</comment>
<feature type="binding site" evidence="15">
    <location>
        <begin position="69"/>
        <end position="76"/>
    </location>
    <ligand>
        <name>ATP</name>
        <dbReference type="ChEBI" id="CHEBI:30616"/>
    </ligand>
</feature>
<feature type="compositionally biased region" description="Gly residues" evidence="17">
    <location>
        <begin position="17"/>
        <end position="30"/>
    </location>
</feature>
<evidence type="ECO:0000259" key="19">
    <source>
        <dbReference type="PROSITE" id="PS51217"/>
    </source>
</evidence>
<evidence type="ECO:0000256" key="15">
    <source>
        <dbReference type="PROSITE-ProRule" id="PRU00560"/>
    </source>
</evidence>
<accession>Q9A2L9</accession>
<evidence type="ECO:0000256" key="16">
    <source>
        <dbReference type="SAM" id="Coils"/>
    </source>
</evidence>
<dbReference type="PANTHER" id="PTHR11070">
    <property type="entry name" value="UVRD / RECB / PCRA DNA HELICASE FAMILY MEMBER"/>
    <property type="match status" value="1"/>
</dbReference>
<dbReference type="PIR" id="H87687">
    <property type="entry name" value="H87687"/>
</dbReference>
<dbReference type="PATRIC" id="fig|190650.5.peg.3544"/>
<keyword evidence="2 15" id="KW-0547">Nucleotide-binding</keyword>
<feature type="region of interest" description="Disordered" evidence="17">
    <location>
        <begin position="1"/>
        <end position="48"/>
    </location>
</feature>
<dbReference type="Pfam" id="PF12705">
    <property type="entry name" value="PDDEXK_1"/>
    <property type="match status" value="1"/>
</dbReference>
<evidence type="ECO:0000256" key="2">
    <source>
        <dbReference type="ARBA" id="ARBA00022741"/>
    </source>
</evidence>
<reference evidence="20 21" key="1">
    <citation type="journal article" date="2001" name="Proc. Natl. Acad. Sci. U.S.A.">
        <title>Complete genome sequence of Caulobacter crescentus.</title>
        <authorList>
            <person name="Nierman W.C."/>
            <person name="Feldblyum T.V."/>
            <person name="Laub M.T."/>
            <person name="Paulsen I.T."/>
            <person name="Nelson K.E."/>
            <person name="Eisen J.A."/>
            <person name="Heidelberg J.F."/>
            <person name="Alley M.R."/>
            <person name="Ohta N."/>
            <person name="Maddock J.R."/>
            <person name="Potocka I."/>
            <person name="Nelson W.C."/>
            <person name="Newton A."/>
            <person name="Stephens C."/>
            <person name="Phadke N.D."/>
            <person name="Ely B."/>
            <person name="DeBoy R.T."/>
            <person name="Dodson R.J."/>
            <person name="Durkin A.S."/>
            <person name="Gwinn M.L."/>
            <person name="Haft D.H."/>
            <person name="Kolonay J.F."/>
            <person name="Smit J."/>
            <person name="Craven M.B."/>
            <person name="Khouri H."/>
            <person name="Shetty J."/>
            <person name="Berry K."/>
            <person name="Utterback T."/>
            <person name="Tran K."/>
            <person name="Wolf A."/>
            <person name="Vamathevan J."/>
            <person name="Ermolaeva M."/>
            <person name="White O."/>
            <person name="Salzberg S.L."/>
            <person name="Venter J.C."/>
            <person name="Shapiro L."/>
            <person name="Fraser C.M."/>
        </authorList>
    </citation>
    <scope>NUCLEOTIDE SEQUENCE [LARGE SCALE GENOMIC DNA]</scope>
    <source>
        <strain evidence="21">ATCC 19089 / CB15</strain>
    </source>
</reference>
<dbReference type="GO" id="GO:0033202">
    <property type="term" value="C:DNA helicase complex"/>
    <property type="evidence" value="ECO:0007669"/>
    <property type="project" value="TreeGrafter"/>
</dbReference>
<keyword evidence="3" id="KW-0227">DNA damage</keyword>
<evidence type="ECO:0000259" key="18">
    <source>
        <dbReference type="PROSITE" id="PS51198"/>
    </source>
</evidence>
<dbReference type="PANTHER" id="PTHR11070:SF2">
    <property type="entry name" value="ATP-DEPENDENT DNA HELICASE SRS2"/>
    <property type="match status" value="1"/>
</dbReference>
<dbReference type="PROSITE" id="PS51217">
    <property type="entry name" value="UVRD_HELICASE_CTER"/>
    <property type="match status" value="1"/>
</dbReference>
<keyword evidence="1" id="KW-0540">Nuclease</keyword>
<dbReference type="InterPro" id="IPR038726">
    <property type="entry name" value="PDDEXK_AddAB-type"/>
</dbReference>
<evidence type="ECO:0000256" key="11">
    <source>
        <dbReference type="ARBA" id="ARBA00034617"/>
    </source>
</evidence>
<keyword evidence="10" id="KW-0413">Isomerase</keyword>
<feature type="coiled-coil region" evidence="16">
    <location>
        <begin position="358"/>
        <end position="387"/>
    </location>
</feature>
<evidence type="ECO:0000256" key="4">
    <source>
        <dbReference type="ARBA" id="ARBA00022801"/>
    </source>
</evidence>
<dbReference type="STRING" id="190650.CC_3538"/>
<comment type="catalytic activity">
    <reaction evidence="14">
        <text>ATP + H2O = ADP + phosphate + H(+)</text>
        <dbReference type="Rhea" id="RHEA:13065"/>
        <dbReference type="ChEBI" id="CHEBI:15377"/>
        <dbReference type="ChEBI" id="CHEBI:15378"/>
        <dbReference type="ChEBI" id="CHEBI:30616"/>
        <dbReference type="ChEBI" id="CHEBI:43474"/>
        <dbReference type="ChEBI" id="CHEBI:456216"/>
        <dbReference type="EC" id="5.6.2.4"/>
    </reaction>
</comment>
<dbReference type="KEGG" id="ccr:CC_3538"/>
<proteinExistence type="predicted"/>
<dbReference type="EC" id="5.6.2.4" evidence="12"/>
<dbReference type="PROSITE" id="PS51198">
    <property type="entry name" value="UVRD_HELICASE_ATP_BIND"/>
    <property type="match status" value="1"/>
</dbReference>
<dbReference type="SMR" id="Q9A2L9"/>
<keyword evidence="5 15" id="KW-0347">Helicase</keyword>
<dbReference type="EnsemblBacteria" id="AAK25500">
    <property type="protein sequence ID" value="AAK25500"/>
    <property type="gene ID" value="CC_3538"/>
</dbReference>
<dbReference type="Gene3D" id="3.90.320.10">
    <property type="match status" value="1"/>
</dbReference>
<dbReference type="InterPro" id="IPR014017">
    <property type="entry name" value="DNA_helicase_UvrD-like_C"/>
</dbReference>
<dbReference type="InterPro" id="IPR014151">
    <property type="entry name" value="DNA_helicase_AddA"/>
</dbReference>
<evidence type="ECO:0000313" key="20">
    <source>
        <dbReference type="EMBL" id="AAK25500.1"/>
    </source>
</evidence>
<evidence type="ECO:0000313" key="21">
    <source>
        <dbReference type="Proteomes" id="UP000001816"/>
    </source>
</evidence>
<dbReference type="Pfam" id="PF00580">
    <property type="entry name" value="UvrD-helicase"/>
    <property type="match status" value="1"/>
</dbReference>
<dbReference type="EMBL" id="AE005673">
    <property type="protein sequence ID" value="AAK25500.1"/>
    <property type="molecule type" value="Genomic_DNA"/>
</dbReference>
<keyword evidence="6" id="KW-0269">Exonuclease</keyword>
<dbReference type="BioCyc" id="CAULO:CC3538-MONOMER"/>
<protein>
    <recommendedName>
        <fullName evidence="12">DNA 3'-5' helicase</fullName>
        <ecNumber evidence="12">5.6.2.4</ecNumber>
    </recommendedName>
    <alternativeName>
        <fullName evidence="13">DNA 3'-5' helicase II</fullName>
    </alternativeName>
</protein>
<keyword evidence="21" id="KW-1185">Reference proteome</keyword>
<evidence type="ECO:0000256" key="14">
    <source>
        <dbReference type="ARBA" id="ARBA00048988"/>
    </source>
</evidence>
<dbReference type="SUPFAM" id="SSF52540">
    <property type="entry name" value="P-loop containing nucleoside triphosphate hydrolases"/>
    <property type="match status" value="1"/>
</dbReference>
<dbReference type="GO" id="GO:0005524">
    <property type="term" value="F:ATP binding"/>
    <property type="evidence" value="ECO:0007669"/>
    <property type="project" value="UniProtKB-UniRule"/>
</dbReference>
<evidence type="ECO:0000256" key="10">
    <source>
        <dbReference type="ARBA" id="ARBA00023235"/>
    </source>
</evidence>
<dbReference type="InterPro" id="IPR000212">
    <property type="entry name" value="DNA_helicase_UvrD/REP"/>
</dbReference>
<dbReference type="eggNOG" id="COG1074">
    <property type="taxonomic scope" value="Bacteria"/>
</dbReference>
<feature type="domain" description="UvrD-like helicase ATP-binding" evidence="18">
    <location>
        <begin position="48"/>
        <end position="537"/>
    </location>
</feature>
<dbReference type="InterPro" id="IPR027417">
    <property type="entry name" value="P-loop_NTPase"/>
</dbReference>
<keyword evidence="9" id="KW-0234">DNA repair</keyword>
<evidence type="ECO:0000256" key="3">
    <source>
        <dbReference type="ARBA" id="ARBA00022763"/>
    </source>
</evidence>
<dbReference type="NCBIfam" id="TIGR02784">
    <property type="entry name" value="addA_alphas"/>
    <property type="match status" value="1"/>
</dbReference>
<dbReference type="InterPro" id="IPR014016">
    <property type="entry name" value="UvrD-like_ATP-bd"/>
</dbReference>
<dbReference type="GO" id="GO:0043138">
    <property type="term" value="F:3'-5' DNA helicase activity"/>
    <property type="evidence" value="ECO:0007669"/>
    <property type="project" value="UniProtKB-EC"/>
</dbReference>
<dbReference type="AlphaFoldDB" id="Q9A2L9"/>
<dbReference type="GO" id="GO:0000725">
    <property type="term" value="P:recombinational repair"/>
    <property type="evidence" value="ECO:0007669"/>
    <property type="project" value="TreeGrafter"/>
</dbReference>
<sequence length="1203" mass="130266">MTERANEAARPNPPPSGGGVGAADGGGSTIGGVTPPSGPSDRLPHGGRIVMHDPQRIAADPTISAFVTANAGAGKTKTLIDRVARLLLAGVEPQAILCVTYTKAAAAEMQRRLFDRLGKWSVTSDADLRAELVKLVGEADARYDAKSLSDARALFAKALETPGGLKIQTIHAFCEKLLRRFPLEAGVSPGFTVMDDQAGAAIARAARRAVAAWVDSHDDAFSEAYARFSVALDFQSFEAMFAGFEARRGQIMTYVQRCGGLAGAVSDAWRRCGFDGPTSAEDLATRAMARLDLPAWRAVASVLFDGGGKQDAKSAEALAAVARDPDATLDLALRALFTEGGEGTPATWPAKTSGLKSREDLREALLLEQAKLEAAREQVRAARVAEDTQNALLLAGLYIERHMAEKEARGALDFTDLIDKTRLLLTEKVEAAWVLYKLDGGIDHILLDEAQDTAPEQWEILRALTADFFVGETSEGWSGRRAERTLFVVGDEKQSIYSFQGADPTRLLEETQGYISRIEAVGAVGKGVPLTVSYRSTHEVLSFVDALFSDPDTREGVPPPVGQDLVRHELFRHGHPGCVDLWPLTRELPGEDREAWEKPLDEEGERSANRRLAEAIAAETRAILDRGDAVFDKDLGRHRAAHAGDILVLVRRRKALFEEIIRALKRRGVPVAGADRLALSSHIAFEDLVALGRFILFPDDDLTLAALLKTPFCGLGDDDVYALAKGRRGTLWVELTRRSEERPEWAAARAVLDWALAEGRRRQPFEFYAGWLGLTDADGRSHRAKVLTRLGAEAEEALDEFLAQVMEAEQRGVRDLEALVADFAALDIIVKREMEGARREVRVMTAHGSKGLEAPIVFLPETTVKRGAGGSPLLVTEDGALLWCASGKNDCAVSAKARKLREDKESQEALRLLYVALTRARERLILCGRIDARTKDDKVGGWYAAARAAFAHPDIAPGVRTIGDGETAFLRYGPDPLGAPRVAPATAAVAAPPAWIMAQATPEPAAARYAAPSRLEDTARVPAPSPLARIAGLGRYRRGELIHKLLQLLPDLPPAQRPDAARRILAAERDLTDTQRTEMASAAFEVLEDARFAAVFGPNSRAEVALAGTSAHLPQGLAVSGRVDRLVVDDARVLVVDYKTNRPSPDRIEDADTAYLAQMAVYVAVLREVFPGRTVEAALVWTDGPKLMPVPEKVMALALARLA</sequence>
<keyword evidence="4 15" id="KW-0378">Hydrolase</keyword>
<evidence type="ECO:0000256" key="8">
    <source>
        <dbReference type="ARBA" id="ARBA00023125"/>
    </source>
</evidence>
<dbReference type="Gene3D" id="1.10.486.10">
    <property type="entry name" value="PCRA, domain 4"/>
    <property type="match status" value="1"/>
</dbReference>
<dbReference type="Pfam" id="PF13361">
    <property type="entry name" value="UvrD_C"/>
    <property type="match status" value="1"/>
</dbReference>
<dbReference type="GO" id="GO:0003677">
    <property type="term" value="F:DNA binding"/>
    <property type="evidence" value="ECO:0007669"/>
    <property type="project" value="UniProtKB-KW"/>
</dbReference>
<organism evidence="20 21">
    <name type="scientific">Caulobacter vibrioides (strain ATCC 19089 / CIP 103742 / CB 15)</name>
    <name type="common">Caulobacter crescentus</name>
    <dbReference type="NCBI Taxonomy" id="190650"/>
    <lineage>
        <taxon>Bacteria</taxon>
        <taxon>Pseudomonadati</taxon>
        <taxon>Pseudomonadota</taxon>
        <taxon>Alphaproteobacteria</taxon>
        <taxon>Caulobacterales</taxon>
        <taxon>Caulobacteraceae</taxon>
        <taxon>Caulobacter</taxon>
    </lineage>
</organism>
<evidence type="ECO:0000256" key="17">
    <source>
        <dbReference type="SAM" id="MobiDB-lite"/>
    </source>
</evidence>
<dbReference type="Gene3D" id="3.40.50.300">
    <property type="entry name" value="P-loop containing nucleotide triphosphate hydrolases"/>
    <property type="match status" value="4"/>
</dbReference>
<evidence type="ECO:0000256" key="13">
    <source>
        <dbReference type="ARBA" id="ARBA00034923"/>
    </source>
</evidence>
<evidence type="ECO:0000256" key="9">
    <source>
        <dbReference type="ARBA" id="ARBA00023204"/>
    </source>
</evidence>